<accession>T1AKQ2</accession>
<sequence length="81" mass="8678">MAKDLSTDVLVIGAGPAGSMTAKWAAQNGARVLMIEKRQEIGSPVRCGEGMSKSWLSEVGITRGKWINLEVEGARIYSPSE</sequence>
<dbReference type="Pfam" id="PF12831">
    <property type="entry name" value="FAD_oxidored"/>
    <property type="match status" value="1"/>
</dbReference>
<reference evidence="1" key="1">
    <citation type="submission" date="2013-08" db="EMBL/GenBank/DDBJ databases">
        <authorList>
            <person name="Mendez C."/>
            <person name="Richter M."/>
            <person name="Ferrer M."/>
            <person name="Sanchez J."/>
        </authorList>
    </citation>
    <scope>NUCLEOTIDE SEQUENCE</scope>
</reference>
<dbReference type="InterPro" id="IPR050407">
    <property type="entry name" value="Geranylgeranyl_reductase"/>
</dbReference>
<feature type="non-terminal residue" evidence="1">
    <location>
        <position position="81"/>
    </location>
</feature>
<dbReference type="SUPFAM" id="SSF51905">
    <property type="entry name" value="FAD/NAD(P)-binding domain"/>
    <property type="match status" value="1"/>
</dbReference>
<proteinExistence type="predicted"/>
<dbReference type="PANTHER" id="PTHR42685">
    <property type="entry name" value="GERANYLGERANYL DIPHOSPHATE REDUCTASE"/>
    <property type="match status" value="1"/>
</dbReference>
<dbReference type="Gene3D" id="3.50.50.60">
    <property type="entry name" value="FAD/NAD(P)-binding domain"/>
    <property type="match status" value="1"/>
</dbReference>
<dbReference type="EMBL" id="AUZX01011653">
    <property type="protein sequence ID" value="EQD42600.1"/>
    <property type="molecule type" value="Genomic_DNA"/>
</dbReference>
<dbReference type="AlphaFoldDB" id="T1AKQ2"/>
<dbReference type="InterPro" id="IPR036188">
    <property type="entry name" value="FAD/NAD-bd_sf"/>
</dbReference>
<protein>
    <submittedName>
        <fullName evidence="1">Geranylgeranyl hydrogenase</fullName>
    </submittedName>
</protein>
<comment type="caution">
    <text evidence="1">The sequence shown here is derived from an EMBL/GenBank/DDBJ whole genome shotgun (WGS) entry which is preliminary data.</text>
</comment>
<dbReference type="PANTHER" id="PTHR42685:SF18">
    <property type="entry name" value="DIGERANYLGERANYLGLYCEROPHOSPHOLIPID REDUCTASE"/>
    <property type="match status" value="1"/>
</dbReference>
<organism evidence="1">
    <name type="scientific">mine drainage metagenome</name>
    <dbReference type="NCBI Taxonomy" id="410659"/>
    <lineage>
        <taxon>unclassified sequences</taxon>
        <taxon>metagenomes</taxon>
        <taxon>ecological metagenomes</taxon>
    </lineage>
</organism>
<reference evidence="1" key="2">
    <citation type="journal article" date="2014" name="ISME J.">
        <title>Microbial stratification in low pH oxic and suboxic macroscopic growths along an acid mine drainage.</title>
        <authorList>
            <person name="Mendez-Garcia C."/>
            <person name="Mesa V."/>
            <person name="Sprenger R.R."/>
            <person name="Richter M."/>
            <person name="Diez M.S."/>
            <person name="Solano J."/>
            <person name="Bargiela R."/>
            <person name="Golyshina O.V."/>
            <person name="Manteca A."/>
            <person name="Ramos J.L."/>
            <person name="Gallego J.R."/>
            <person name="Llorente I."/>
            <person name="Martins Dos Santos V.A."/>
            <person name="Jensen O.N."/>
            <person name="Pelaez A.I."/>
            <person name="Sanchez J."/>
            <person name="Ferrer M."/>
        </authorList>
    </citation>
    <scope>NUCLEOTIDE SEQUENCE</scope>
</reference>
<gene>
    <name evidence="1" type="ORF">B1A_15873</name>
</gene>
<evidence type="ECO:0000313" key="1">
    <source>
        <dbReference type="EMBL" id="EQD42600.1"/>
    </source>
</evidence>
<name>T1AKQ2_9ZZZZ</name>